<gene>
    <name evidence="1" type="ORF">HYPSUDRAFT_46949</name>
</gene>
<dbReference type="AlphaFoldDB" id="A0A0D2M0R9"/>
<accession>A0A0D2M0R9</accession>
<dbReference type="EMBL" id="KN817614">
    <property type="protein sequence ID" value="KJA16808.1"/>
    <property type="molecule type" value="Genomic_DNA"/>
</dbReference>
<evidence type="ECO:0000313" key="1">
    <source>
        <dbReference type="EMBL" id="KJA16808.1"/>
    </source>
</evidence>
<sequence>MTDPAPAANARPRLLTIVLLPTKHNVTNDEGNGRYLYEEVTMLVPSRQGDINNGDNRQYECVVLPAPKKKHGGKEDNGRYVLLPSNNSEDGKRYATILFLDSYEAAVDAALGALRHHMSPGTASRWNIEMLFPVTNNEGKQVWSAFDATTWPYVIEEAAGKVLGIRQKVAIVDREEPFVSGVVGFFRNFLGGSEEETSNR</sequence>
<reference evidence="2" key="1">
    <citation type="submission" date="2014-04" db="EMBL/GenBank/DDBJ databases">
        <title>Evolutionary Origins and Diversification of the Mycorrhizal Mutualists.</title>
        <authorList>
            <consortium name="DOE Joint Genome Institute"/>
            <consortium name="Mycorrhizal Genomics Consortium"/>
            <person name="Kohler A."/>
            <person name="Kuo A."/>
            <person name="Nagy L.G."/>
            <person name="Floudas D."/>
            <person name="Copeland A."/>
            <person name="Barry K.W."/>
            <person name="Cichocki N."/>
            <person name="Veneault-Fourrey C."/>
            <person name="LaButti K."/>
            <person name="Lindquist E.A."/>
            <person name="Lipzen A."/>
            <person name="Lundell T."/>
            <person name="Morin E."/>
            <person name="Murat C."/>
            <person name="Riley R."/>
            <person name="Ohm R."/>
            <person name="Sun H."/>
            <person name="Tunlid A."/>
            <person name="Henrissat B."/>
            <person name="Grigoriev I.V."/>
            <person name="Hibbett D.S."/>
            <person name="Martin F."/>
        </authorList>
    </citation>
    <scope>NUCLEOTIDE SEQUENCE [LARGE SCALE GENOMIC DNA]</scope>
    <source>
        <strain evidence="2">FD-334 SS-4</strain>
    </source>
</reference>
<keyword evidence="2" id="KW-1185">Reference proteome</keyword>
<protein>
    <submittedName>
        <fullName evidence="1">Uncharacterized protein</fullName>
    </submittedName>
</protein>
<name>A0A0D2M0R9_HYPSF</name>
<evidence type="ECO:0000313" key="2">
    <source>
        <dbReference type="Proteomes" id="UP000054270"/>
    </source>
</evidence>
<dbReference type="Proteomes" id="UP000054270">
    <property type="component" value="Unassembled WGS sequence"/>
</dbReference>
<organism evidence="1 2">
    <name type="scientific">Hypholoma sublateritium (strain FD-334 SS-4)</name>
    <dbReference type="NCBI Taxonomy" id="945553"/>
    <lineage>
        <taxon>Eukaryota</taxon>
        <taxon>Fungi</taxon>
        <taxon>Dikarya</taxon>
        <taxon>Basidiomycota</taxon>
        <taxon>Agaricomycotina</taxon>
        <taxon>Agaricomycetes</taxon>
        <taxon>Agaricomycetidae</taxon>
        <taxon>Agaricales</taxon>
        <taxon>Agaricineae</taxon>
        <taxon>Strophariaceae</taxon>
        <taxon>Hypholoma</taxon>
    </lineage>
</organism>
<proteinExistence type="predicted"/>